<dbReference type="Gene3D" id="3.20.20.70">
    <property type="entry name" value="Aldolase class I"/>
    <property type="match status" value="1"/>
</dbReference>
<evidence type="ECO:0008006" key="10">
    <source>
        <dbReference type="Google" id="ProtNLM"/>
    </source>
</evidence>
<comment type="caution">
    <text evidence="8">The sequence shown here is derived from an EMBL/GenBank/DDBJ whole genome shotgun (WGS) entry which is preliminary data.</text>
</comment>
<feature type="domain" description="Radical SAM core" evidence="6">
    <location>
        <begin position="122"/>
        <end position="264"/>
    </location>
</feature>
<keyword evidence="9" id="KW-1185">Reference proteome</keyword>
<dbReference type="EMBL" id="JALJOT010000008">
    <property type="protein sequence ID" value="KAK9908151.1"/>
    <property type="molecule type" value="Genomic_DNA"/>
</dbReference>
<dbReference type="InterPro" id="IPR026351">
    <property type="entry name" value="rSAM_ArsS-like"/>
</dbReference>
<dbReference type="InterPro" id="IPR058240">
    <property type="entry name" value="rSAM_sf"/>
</dbReference>
<dbReference type="InterPro" id="IPR007197">
    <property type="entry name" value="rSAM"/>
</dbReference>
<dbReference type="Pfam" id="PF12345">
    <property type="entry name" value="DUF3641"/>
    <property type="match status" value="1"/>
</dbReference>
<evidence type="ECO:0000256" key="2">
    <source>
        <dbReference type="ARBA" id="ARBA00022723"/>
    </source>
</evidence>
<evidence type="ECO:0000256" key="4">
    <source>
        <dbReference type="ARBA" id="ARBA00023014"/>
    </source>
</evidence>
<evidence type="ECO:0000259" key="6">
    <source>
        <dbReference type="Pfam" id="PF04055"/>
    </source>
</evidence>
<dbReference type="Proteomes" id="UP001491310">
    <property type="component" value="Unassembled WGS sequence"/>
</dbReference>
<dbReference type="InterPro" id="IPR024521">
    <property type="entry name" value="ArsS-like_C"/>
</dbReference>
<keyword evidence="1" id="KW-0949">S-adenosyl-L-methionine</keyword>
<keyword evidence="2" id="KW-0479">Metal-binding</keyword>
<dbReference type="NCBIfam" id="TIGR04167">
    <property type="entry name" value="rSAM_SeCys"/>
    <property type="match status" value="1"/>
</dbReference>
<dbReference type="SUPFAM" id="SSF102114">
    <property type="entry name" value="Radical SAM enzymes"/>
    <property type="match status" value="1"/>
</dbReference>
<keyword evidence="3" id="KW-0408">Iron</keyword>
<protein>
    <recommendedName>
        <fullName evidence="10">Fe-S oxidoreductase</fullName>
    </recommendedName>
</protein>
<dbReference type="CDD" id="cd01335">
    <property type="entry name" value="Radical_SAM"/>
    <property type="match status" value="1"/>
</dbReference>
<dbReference type="SFLD" id="SFLDS00029">
    <property type="entry name" value="Radical_SAM"/>
    <property type="match status" value="1"/>
</dbReference>
<gene>
    <name evidence="8" type="ORF">WJX75_003347</name>
</gene>
<organism evidence="8 9">
    <name type="scientific">Coccomyxa subellipsoidea</name>
    <dbReference type="NCBI Taxonomy" id="248742"/>
    <lineage>
        <taxon>Eukaryota</taxon>
        <taxon>Viridiplantae</taxon>
        <taxon>Chlorophyta</taxon>
        <taxon>core chlorophytes</taxon>
        <taxon>Trebouxiophyceae</taxon>
        <taxon>Trebouxiophyceae incertae sedis</taxon>
        <taxon>Coccomyxaceae</taxon>
        <taxon>Coccomyxa</taxon>
    </lineage>
</organism>
<keyword evidence="4" id="KW-0411">Iron-sulfur</keyword>
<evidence type="ECO:0000256" key="3">
    <source>
        <dbReference type="ARBA" id="ARBA00023004"/>
    </source>
</evidence>
<evidence type="ECO:0000256" key="1">
    <source>
        <dbReference type="ARBA" id="ARBA00022691"/>
    </source>
</evidence>
<reference evidence="8 9" key="1">
    <citation type="journal article" date="2024" name="Nat. Commun.">
        <title>Phylogenomics reveals the evolutionary origins of lichenization in chlorophyte algae.</title>
        <authorList>
            <person name="Puginier C."/>
            <person name="Libourel C."/>
            <person name="Otte J."/>
            <person name="Skaloud P."/>
            <person name="Haon M."/>
            <person name="Grisel S."/>
            <person name="Petersen M."/>
            <person name="Berrin J.G."/>
            <person name="Delaux P.M."/>
            <person name="Dal Grande F."/>
            <person name="Keller J."/>
        </authorList>
    </citation>
    <scope>NUCLEOTIDE SEQUENCE [LARGE SCALE GENOMIC DNA]</scope>
    <source>
        <strain evidence="8 9">SAG 216-7</strain>
    </source>
</reference>
<dbReference type="PANTHER" id="PTHR43728">
    <property type="entry name" value="SLR0304 PROTEIN"/>
    <property type="match status" value="1"/>
</dbReference>
<evidence type="ECO:0000256" key="5">
    <source>
        <dbReference type="SAM" id="MobiDB-lite"/>
    </source>
</evidence>
<sequence>MTYHCPGTSFKEGVPGQLCRNASRVGRLVHRQRVSCAVVDEKVQQGRTSLIPETLRELSEDREQQALVERLQQEGQASLSKEERRKRQRSLDSIGAPPFQSVLREAGVRPLRRDPATTLQLNIGLYCNQACSHCHVESSPLRKETMDRETAQACLRLLAAGRDTVRTLDLTGGAPELNPQFRFLVTEAKKLGVEIIDRCNLTVLQEPGQEDLVKFLAANQVRVVASMPCYSEGNVDEQRGHGVFERSIAGLQALNAAGYGVPGTGLTLDLVYNPNGAFLAPPQEELQEAYKAELADAYGISFNSLLCLNNMPIKRYVDYLQRKGQLADYMQLLLRSFNSAAAEAVMCRATVSVGWDGRVYDCDFNQQLELGLRLPGRKERDFLTVFDIESLDELTGVPIACDNHCFGCTAGSGSSCQGATA</sequence>
<feature type="domain" description="Arsenosugar biosynthesis radical SAM protein ArsS-like C-terminal" evidence="7">
    <location>
        <begin position="279"/>
        <end position="419"/>
    </location>
</feature>
<accession>A0ABR2YNJ1</accession>
<dbReference type="PANTHER" id="PTHR43728:SF1">
    <property type="entry name" value="FE-S OXIDOREDUCTASE"/>
    <property type="match status" value="1"/>
</dbReference>
<proteinExistence type="predicted"/>
<dbReference type="InterPro" id="IPR013785">
    <property type="entry name" value="Aldolase_TIM"/>
</dbReference>
<evidence type="ECO:0000313" key="8">
    <source>
        <dbReference type="EMBL" id="KAK9908151.1"/>
    </source>
</evidence>
<evidence type="ECO:0000313" key="9">
    <source>
        <dbReference type="Proteomes" id="UP001491310"/>
    </source>
</evidence>
<dbReference type="Pfam" id="PF04055">
    <property type="entry name" value="Radical_SAM"/>
    <property type="match status" value="1"/>
</dbReference>
<name>A0ABR2YNJ1_9CHLO</name>
<evidence type="ECO:0000259" key="7">
    <source>
        <dbReference type="Pfam" id="PF12345"/>
    </source>
</evidence>
<feature type="region of interest" description="Disordered" evidence="5">
    <location>
        <begin position="72"/>
        <end position="94"/>
    </location>
</feature>